<evidence type="ECO:0000313" key="2">
    <source>
        <dbReference type="EMBL" id="CDH54838.1"/>
    </source>
</evidence>
<evidence type="ECO:0000256" key="1">
    <source>
        <dbReference type="PROSITE-ProRule" id="PRU00339"/>
    </source>
</evidence>
<dbReference type="SUPFAM" id="SSF52047">
    <property type="entry name" value="RNI-like"/>
    <property type="match status" value="2"/>
</dbReference>
<dbReference type="InterPro" id="IPR011990">
    <property type="entry name" value="TPR-like_helical_dom_sf"/>
</dbReference>
<dbReference type="Proteomes" id="UP000027586">
    <property type="component" value="Unassembled WGS sequence"/>
</dbReference>
<dbReference type="SMART" id="SM00028">
    <property type="entry name" value="TPR"/>
    <property type="match status" value="2"/>
</dbReference>
<dbReference type="Gene3D" id="3.80.10.10">
    <property type="entry name" value="Ribonuclease Inhibitor"/>
    <property type="match status" value="2"/>
</dbReference>
<dbReference type="OrthoDB" id="2236082at2759"/>
<dbReference type="PANTHER" id="PTHR13318">
    <property type="entry name" value="PARTNER OF PAIRED, ISOFORM B-RELATED"/>
    <property type="match status" value="1"/>
</dbReference>
<sequence>MEDLFWVNLCQPISLTATHHECNSIVTESTLRIRQCLTQLTSLLEERTLALLKCAQFDMALRDTTAIQKLDPTLALGYLLKGKVYAYRGQQQQAIKIYDQGLAIAPVMNDQKQQCQQQLLKAKANAETMQQKRIDFITQLPLDIVSTSIVPLLMDDETWSIKRPCPYFQVSKRWRERFGRDGRLCYEVDGSEPYPAYLVSLCDCVHSMVIHNYNPDGDGFRQLGQLSALQRLSIAGISSENGSSFLSSLRKIGASLQDMEISLTPGTMLNVRDIMERCPHLSRLVTYRVASADLLSALHPYPHLMQPIPSLVTLELCALRKPVTHQQALSLLQHYPSLQSLTLYPCHDSNFLPMVHQHCPSLQNVVIGTQKSMHVPPQPLQHTNNQRGGLRSLHIEDEFAQYYNIEDIRQCMMTHSATLESATLKVGTLRDDPDPPAAVQFPQLRQLRCPLRRGIDPALFGWWIPYHAPALEHVDLNINTLDRSSRLFEALCNMPQIRSLVLNTAFGDMQLLVQLIEAVGRHGLLEELVLSTELVSMVYDAMKHAIGKMTHLKRLSLGKLERLASRELSNDTIIHVATHCHNLRELDIETCWKHADTGLLVLSILDHLEIIALPARNLSSAGIMALAKFPRLRHLTLYGTEQRQLQHPLDQLKQTQPQLKISWRDY</sequence>
<dbReference type="GO" id="GO:0019005">
    <property type="term" value="C:SCF ubiquitin ligase complex"/>
    <property type="evidence" value="ECO:0007669"/>
    <property type="project" value="TreeGrafter"/>
</dbReference>
<keyword evidence="3" id="KW-1185">Reference proteome</keyword>
<accession>A0A068RXF5</accession>
<reference evidence="2" key="1">
    <citation type="submission" date="2013-08" db="EMBL/GenBank/DDBJ databases">
        <title>Gene expansion shapes genome architecture in the human pathogen Lichtheimia corymbifera: an evolutionary genomics analysis in the ancient terrestrial Mucorales (Mucoromycotina).</title>
        <authorList>
            <person name="Schwartze V.U."/>
            <person name="Winter S."/>
            <person name="Shelest E."/>
            <person name="Marcet-Houben M."/>
            <person name="Horn F."/>
            <person name="Wehner S."/>
            <person name="Hoffmann K."/>
            <person name="Riege K."/>
            <person name="Sammeth M."/>
            <person name="Nowrousian M."/>
            <person name="Valiante V."/>
            <person name="Linde J."/>
            <person name="Jacobsen I.D."/>
            <person name="Marz M."/>
            <person name="Brakhage A.A."/>
            <person name="Gabaldon T."/>
            <person name="Bocker S."/>
            <person name="Voigt K."/>
        </authorList>
    </citation>
    <scope>NUCLEOTIDE SEQUENCE [LARGE SCALE GENOMIC DNA]</scope>
    <source>
        <strain evidence="2">FSU 9682</strain>
    </source>
</reference>
<protein>
    <submittedName>
        <fullName evidence="2">Uncharacterized protein</fullName>
    </submittedName>
</protein>
<dbReference type="EMBL" id="CBTN010000025">
    <property type="protein sequence ID" value="CDH54838.1"/>
    <property type="molecule type" value="Genomic_DNA"/>
</dbReference>
<organism evidence="2 3">
    <name type="scientific">Lichtheimia corymbifera JMRC:FSU:9682</name>
    <dbReference type="NCBI Taxonomy" id="1263082"/>
    <lineage>
        <taxon>Eukaryota</taxon>
        <taxon>Fungi</taxon>
        <taxon>Fungi incertae sedis</taxon>
        <taxon>Mucoromycota</taxon>
        <taxon>Mucoromycotina</taxon>
        <taxon>Mucoromycetes</taxon>
        <taxon>Mucorales</taxon>
        <taxon>Lichtheimiaceae</taxon>
        <taxon>Lichtheimia</taxon>
    </lineage>
</organism>
<dbReference type="PROSITE" id="PS50005">
    <property type="entry name" value="TPR"/>
    <property type="match status" value="1"/>
</dbReference>
<dbReference type="InterPro" id="IPR019734">
    <property type="entry name" value="TPR_rpt"/>
</dbReference>
<dbReference type="AlphaFoldDB" id="A0A068RXF5"/>
<keyword evidence="1" id="KW-0802">TPR repeat</keyword>
<name>A0A068RXF5_9FUNG</name>
<comment type="caution">
    <text evidence="2">The sequence shown here is derived from an EMBL/GenBank/DDBJ whole genome shotgun (WGS) entry which is preliminary data.</text>
</comment>
<gene>
    <name evidence="2" type="ORF">LCOR_06052.1</name>
</gene>
<dbReference type="Gene3D" id="1.25.40.10">
    <property type="entry name" value="Tetratricopeptide repeat domain"/>
    <property type="match status" value="1"/>
</dbReference>
<evidence type="ECO:0000313" key="3">
    <source>
        <dbReference type="Proteomes" id="UP000027586"/>
    </source>
</evidence>
<dbReference type="InterPro" id="IPR032675">
    <property type="entry name" value="LRR_dom_sf"/>
</dbReference>
<feature type="repeat" description="TPR" evidence="1">
    <location>
        <begin position="75"/>
        <end position="108"/>
    </location>
</feature>
<proteinExistence type="predicted"/>
<dbReference type="GO" id="GO:0031146">
    <property type="term" value="P:SCF-dependent proteasomal ubiquitin-dependent protein catabolic process"/>
    <property type="evidence" value="ECO:0007669"/>
    <property type="project" value="TreeGrafter"/>
</dbReference>
<dbReference type="SUPFAM" id="SSF48452">
    <property type="entry name" value="TPR-like"/>
    <property type="match status" value="1"/>
</dbReference>
<dbReference type="VEuPathDB" id="FungiDB:LCOR_06052.1"/>